<feature type="compositionally biased region" description="Polar residues" evidence="1">
    <location>
        <begin position="698"/>
        <end position="712"/>
    </location>
</feature>
<keyword evidence="4" id="KW-1185">Reference proteome</keyword>
<feature type="region of interest" description="Disordered" evidence="1">
    <location>
        <begin position="532"/>
        <end position="553"/>
    </location>
</feature>
<feature type="compositionally biased region" description="Polar residues" evidence="1">
    <location>
        <begin position="869"/>
        <end position="878"/>
    </location>
</feature>
<evidence type="ECO:0000256" key="1">
    <source>
        <dbReference type="SAM" id="MobiDB-lite"/>
    </source>
</evidence>
<feature type="domain" description="C2H2-type" evidence="2">
    <location>
        <begin position="12"/>
        <end position="33"/>
    </location>
</feature>
<feature type="compositionally biased region" description="Low complexity" evidence="1">
    <location>
        <begin position="610"/>
        <end position="625"/>
    </location>
</feature>
<accession>A0ABD2XCX9</accession>
<feature type="region of interest" description="Disordered" evidence="1">
    <location>
        <begin position="105"/>
        <end position="135"/>
    </location>
</feature>
<feature type="compositionally biased region" description="Polar residues" evidence="1">
    <location>
        <begin position="126"/>
        <end position="135"/>
    </location>
</feature>
<name>A0ABD2XCX9_9HYME</name>
<feature type="compositionally biased region" description="Polar residues" evidence="1">
    <location>
        <begin position="626"/>
        <end position="637"/>
    </location>
</feature>
<evidence type="ECO:0000259" key="2">
    <source>
        <dbReference type="PROSITE" id="PS00028"/>
    </source>
</evidence>
<reference evidence="3 4" key="1">
    <citation type="journal article" date="2024" name="bioRxiv">
        <title>A reference genome for Trichogramma kaykai: A tiny desert-dwelling parasitoid wasp with competing sex-ratio distorters.</title>
        <authorList>
            <person name="Culotta J."/>
            <person name="Lindsey A.R."/>
        </authorList>
    </citation>
    <scope>NUCLEOTIDE SEQUENCE [LARGE SCALE GENOMIC DNA]</scope>
    <source>
        <strain evidence="3 4">KSX58</strain>
    </source>
</reference>
<comment type="caution">
    <text evidence="3">The sequence shown here is derived from an EMBL/GenBank/DDBJ whole genome shotgun (WGS) entry which is preliminary data.</text>
</comment>
<protein>
    <recommendedName>
        <fullName evidence="2">C2H2-type domain-containing protein</fullName>
    </recommendedName>
</protein>
<dbReference type="PROSITE" id="PS00028">
    <property type="entry name" value="ZINC_FINGER_C2H2_1"/>
    <property type="match status" value="1"/>
</dbReference>
<sequence length="878" mass="96304">MRVLCQVQQNECRFCRKVFCCEDCRGTHERNKHPVAKCNLCFAQPVLFKPPKEDEEELKPENSEVLCHIVFNHLPLHCKLCGVRYSTNLEILAAKPCRFTKEDRSIKQEANEKHHHHPVKTALPVTPQQQQPSSDVLSSEKLLLASAVQGSSHKARLKAVENFSESPPADLVCHTSTPMHGAAVSIAAKHHLNGQAASHLLPHFFLKTPSSVGCKRSFAASVSSISSSSTSSSEQSRYYTGVGSSAERILLERFDSGENQFEADSAAWNTPSLKSNAKPNPAFDPHLKKERSILKPDLLDRLLHVRDDSTCGLREDSIEKRVRFSDQLCIPAYHESSLSSDNTAGTTTSVDSDMTANSADSDIFFEAKENLDPEEYINEQKLQDSRDGNCKCHECCQRKRQRCIGQTSTTTSKTEQQQQLKSENVAIVSDKLSANSSTTSTSSTSSRVVMMLVVEQTDSKSFSNMNLAPLIDSGLKQLEQNGAFSNQRSDNGTVSISCEKAQGESLEHFASSNKEMSSSSIAPKMGNSLITAGSRHHHHRHGSSQLQHPNGGGVRAIKDFVSISGRVECFSTPKQEGNLSQCARRFGSDLDFEIEEREPNSSCGSLPGVDDNNNNNYNSTDSSNNASPSTGQKNPSTHGIGDGDCGSGNSRSDGIFSVVARVVRSAFNKLPAAISGQTLVRSHSDPGWCSNLADLKQAATQPNEHQQQQLQTPRGAHLTRRASLSFSAREEITTVIPRGHGATNEIVATTSSLEQRPLQRSASLIQVGSKRPRASTPDSNEEQQHQLQQSNGRHYANRPARDSPGTAICHSPVAKRHRGWYRIRGREPIARMRQLALTASPRGASRETQRFQQGSLSIGDTFLPLPSRAHQSTQTEQQ</sequence>
<gene>
    <name evidence="3" type="ORF">TKK_004256</name>
</gene>
<organism evidence="3 4">
    <name type="scientific">Trichogramma kaykai</name>
    <dbReference type="NCBI Taxonomy" id="54128"/>
    <lineage>
        <taxon>Eukaryota</taxon>
        <taxon>Metazoa</taxon>
        <taxon>Ecdysozoa</taxon>
        <taxon>Arthropoda</taxon>
        <taxon>Hexapoda</taxon>
        <taxon>Insecta</taxon>
        <taxon>Pterygota</taxon>
        <taxon>Neoptera</taxon>
        <taxon>Endopterygota</taxon>
        <taxon>Hymenoptera</taxon>
        <taxon>Apocrita</taxon>
        <taxon>Proctotrupomorpha</taxon>
        <taxon>Chalcidoidea</taxon>
        <taxon>Trichogrammatidae</taxon>
        <taxon>Trichogramma</taxon>
    </lineage>
</organism>
<dbReference type="AlphaFoldDB" id="A0ABD2XCX9"/>
<evidence type="ECO:0000313" key="3">
    <source>
        <dbReference type="EMBL" id="KAL3403127.1"/>
    </source>
</evidence>
<feature type="region of interest" description="Disordered" evidence="1">
    <location>
        <begin position="698"/>
        <end position="717"/>
    </location>
</feature>
<proteinExistence type="predicted"/>
<feature type="region of interest" description="Disordered" evidence="1">
    <location>
        <begin position="765"/>
        <end position="811"/>
    </location>
</feature>
<dbReference type="InterPro" id="IPR013087">
    <property type="entry name" value="Znf_C2H2_type"/>
</dbReference>
<feature type="region of interest" description="Disordered" evidence="1">
    <location>
        <begin position="838"/>
        <end position="878"/>
    </location>
</feature>
<evidence type="ECO:0000313" key="4">
    <source>
        <dbReference type="Proteomes" id="UP001627154"/>
    </source>
</evidence>
<dbReference type="Proteomes" id="UP001627154">
    <property type="component" value="Unassembled WGS sequence"/>
</dbReference>
<dbReference type="EMBL" id="JBJJXI010000032">
    <property type="protein sequence ID" value="KAL3403127.1"/>
    <property type="molecule type" value="Genomic_DNA"/>
</dbReference>
<feature type="region of interest" description="Disordered" evidence="1">
    <location>
        <begin position="596"/>
        <end position="646"/>
    </location>
</feature>